<dbReference type="GO" id="GO:0031369">
    <property type="term" value="F:translation initiation factor binding"/>
    <property type="evidence" value="ECO:0007669"/>
    <property type="project" value="TreeGrafter"/>
</dbReference>
<dbReference type="GO" id="GO:0005085">
    <property type="term" value="F:guanyl-nucleotide exchange factor activity"/>
    <property type="evidence" value="ECO:0007669"/>
    <property type="project" value="TreeGrafter"/>
</dbReference>
<dbReference type="AlphaFoldDB" id="A0A0A9H5V8"/>
<evidence type="ECO:0000313" key="1">
    <source>
        <dbReference type="EMBL" id="JAE32585.1"/>
    </source>
</evidence>
<reference evidence="1" key="1">
    <citation type="submission" date="2014-09" db="EMBL/GenBank/DDBJ databases">
        <authorList>
            <person name="Magalhaes I.L.F."/>
            <person name="Oliveira U."/>
            <person name="Santos F.R."/>
            <person name="Vidigal T.H.D.A."/>
            <person name="Brescovit A.D."/>
            <person name="Santos A.J."/>
        </authorList>
    </citation>
    <scope>NUCLEOTIDE SEQUENCE</scope>
    <source>
        <tissue evidence="1">Shoot tissue taken approximately 20 cm above the soil surface</tissue>
    </source>
</reference>
<dbReference type="GO" id="GO:0003743">
    <property type="term" value="F:translation initiation factor activity"/>
    <property type="evidence" value="ECO:0007669"/>
    <property type="project" value="TreeGrafter"/>
</dbReference>
<dbReference type="PANTHER" id="PTHR45887:SF1">
    <property type="entry name" value="TRANSLATION INITIATION FACTOR EIF-2B SUBUNIT EPSILON"/>
    <property type="match status" value="1"/>
</dbReference>
<proteinExistence type="predicted"/>
<sequence>MAIDPETKELLHYEDRIDSSDLNVTINKDIMINNPSLQLHNDMEDCCIDICSPDVLSLFTDNFDYQHLWHHFVKGFTS</sequence>
<dbReference type="GO" id="GO:0005851">
    <property type="term" value="C:eukaryotic translation initiation factor 2B complex"/>
    <property type="evidence" value="ECO:0007669"/>
    <property type="project" value="TreeGrafter"/>
</dbReference>
<protein>
    <submittedName>
        <fullName evidence="1">eIF4-gamma/eIF5/eIF2-epsilon domain-containing protein</fullName>
    </submittedName>
</protein>
<organism evidence="1">
    <name type="scientific">Arundo donax</name>
    <name type="common">Giant reed</name>
    <name type="synonym">Donax arundinaceus</name>
    <dbReference type="NCBI Taxonomy" id="35708"/>
    <lineage>
        <taxon>Eukaryota</taxon>
        <taxon>Viridiplantae</taxon>
        <taxon>Streptophyta</taxon>
        <taxon>Embryophyta</taxon>
        <taxon>Tracheophyta</taxon>
        <taxon>Spermatophyta</taxon>
        <taxon>Magnoliopsida</taxon>
        <taxon>Liliopsida</taxon>
        <taxon>Poales</taxon>
        <taxon>Poaceae</taxon>
        <taxon>PACMAD clade</taxon>
        <taxon>Arundinoideae</taxon>
        <taxon>Arundineae</taxon>
        <taxon>Arundo</taxon>
    </lineage>
</organism>
<dbReference type="PANTHER" id="PTHR45887">
    <property type="entry name" value="TRANSLATION INITIATION FACTOR EIF-2B SUBUNIT EPSILON"/>
    <property type="match status" value="1"/>
</dbReference>
<name>A0A0A9H5V8_ARUDO</name>
<dbReference type="EMBL" id="GBRH01165311">
    <property type="protein sequence ID" value="JAE32585.1"/>
    <property type="molecule type" value="Transcribed_RNA"/>
</dbReference>
<reference evidence="1" key="2">
    <citation type="journal article" date="2015" name="Data Brief">
        <title>Shoot transcriptome of the giant reed, Arundo donax.</title>
        <authorList>
            <person name="Barrero R.A."/>
            <person name="Guerrero F.D."/>
            <person name="Moolhuijzen P."/>
            <person name="Goolsby J.A."/>
            <person name="Tidwell J."/>
            <person name="Bellgard S.E."/>
            <person name="Bellgard M.I."/>
        </authorList>
    </citation>
    <scope>NUCLEOTIDE SEQUENCE</scope>
    <source>
        <tissue evidence="1">Shoot tissue taken approximately 20 cm above the soil surface</tissue>
    </source>
</reference>
<dbReference type="InterPro" id="IPR051956">
    <property type="entry name" value="eIF2B_epsilon"/>
</dbReference>
<accession>A0A0A9H5V8</accession>